<protein>
    <submittedName>
        <fullName evidence="1">Uncharacterized protein</fullName>
    </submittedName>
</protein>
<dbReference type="EMBL" id="JH431357">
    <property type="status" value="NOT_ANNOTATED_CDS"/>
    <property type="molecule type" value="Genomic_DNA"/>
</dbReference>
<reference evidence="2" key="1">
    <citation type="submission" date="2011-05" db="EMBL/GenBank/DDBJ databases">
        <authorList>
            <person name="Richards S.R."/>
            <person name="Qu J."/>
            <person name="Jiang H."/>
            <person name="Jhangiani S.N."/>
            <person name="Agravi P."/>
            <person name="Goodspeed R."/>
            <person name="Gross S."/>
            <person name="Mandapat C."/>
            <person name="Jackson L."/>
            <person name="Mathew T."/>
            <person name="Pu L."/>
            <person name="Thornton R."/>
            <person name="Saada N."/>
            <person name="Wilczek-Boney K.B."/>
            <person name="Lee S."/>
            <person name="Kovar C."/>
            <person name="Wu Y."/>
            <person name="Scherer S.E."/>
            <person name="Worley K.C."/>
            <person name="Muzny D.M."/>
            <person name="Gibbs R."/>
        </authorList>
    </citation>
    <scope>NUCLEOTIDE SEQUENCE</scope>
    <source>
        <strain evidence="2">Brora</strain>
    </source>
</reference>
<dbReference type="HOGENOM" id="CLU_710424_0_0_1"/>
<dbReference type="EnsemblMetazoa" id="SMAR013871-RA">
    <property type="protein sequence ID" value="SMAR013871-PA"/>
    <property type="gene ID" value="SMAR013871"/>
</dbReference>
<keyword evidence="2" id="KW-1185">Reference proteome</keyword>
<organism evidence="1 2">
    <name type="scientific">Strigamia maritima</name>
    <name type="common">European centipede</name>
    <name type="synonym">Geophilus maritimus</name>
    <dbReference type="NCBI Taxonomy" id="126957"/>
    <lineage>
        <taxon>Eukaryota</taxon>
        <taxon>Metazoa</taxon>
        <taxon>Ecdysozoa</taxon>
        <taxon>Arthropoda</taxon>
        <taxon>Myriapoda</taxon>
        <taxon>Chilopoda</taxon>
        <taxon>Pleurostigmophora</taxon>
        <taxon>Geophilomorpha</taxon>
        <taxon>Linotaeniidae</taxon>
        <taxon>Strigamia</taxon>
    </lineage>
</organism>
<evidence type="ECO:0000313" key="1">
    <source>
        <dbReference type="EnsemblMetazoa" id="SMAR013871-PA"/>
    </source>
</evidence>
<name>T1JJ40_STRMM</name>
<dbReference type="Proteomes" id="UP000014500">
    <property type="component" value="Unassembled WGS sequence"/>
</dbReference>
<proteinExistence type="predicted"/>
<reference evidence="1" key="2">
    <citation type="submission" date="2015-02" db="UniProtKB">
        <authorList>
            <consortium name="EnsemblMetazoa"/>
        </authorList>
    </citation>
    <scope>IDENTIFICATION</scope>
</reference>
<dbReference type="AlphaFoldDB" id="T1JJ40"/>
<sequence>MSWSSVLACNETNFYMASNPDNYVQLNYSTSKSLCSHILQKTFFGLSKREIAHLDDLSMLQNDISRNYKVLISTKERRNMTKKIEDILKQFEEPIEDLLDKLQLTDLFNRNTALHLKMLGKTLFMNERKNIEAILSYTQAISIALRNYESTLRGIILQSISRLPIGNRNQPEKIYAFSIRKEPFSGYPLGCGEKLLLESVTGSLQSVDKNVVAPVVDEVNLNKLTDPARVMMIIAHRTKVVEMRLFLGKVNAGKNGLTQKALPSATNVQPILFKEMDPLVNRIYKHRALSGVVIEEPVLGMSGVHVILKDENGDVERTSVYNIDQDSSIHNKLGYGSLDGKQTIRVDVVDSLYCNDFNVLCSISYGLLTKNKQQYSRTQTKEKYLPQIL</sequence>
<accession>T1JJ40</accession>
<evidence type="ECO:0000313" key="2">
    <source>
        <dbReference type="Proteomes" id="UP000014500"/>
    </source>
</evidence>